<evidence type="ECO:0000313" key="2">
    <source>
        <dbReference type="EMBL" id="CAL7938132.1"/>
    </source>
</evidence>
<evidence type="ECO:0000256" key="1">
    <source>
        <dbReference type="SAM" id="MobiDB-lite"/>
    </source>
</evidence>
<dbReference type="Proteomes" id="UP001642520">
    <property type="component" value="Unassembled WGS sequence"/>
</dbReference>
<comment type="caution">
    <text evidence="2">The sequence shown here is derived from an EMBL/GenBank/DDBJ whole genome shotgun (WGS) entry which is preliminary data.</text>
</comment>
<name>A0ABP1NCD9_XYLVO</name>
<sequence length="147" mass="17127">MSRPANEHARVAASYVSVSRLIRLTRKCKTTGLEPVTRRFQERERERERKRRGGISRATDVANEDDKNNATDRRAINRCRTVGSAGLSLGSGKRRRINRKLVEKRRGRYEKGVVRTTYARIRVQRGHAANEEGRKRYTDIKNDRYDK</sequence>
<feature type="region of interest" description="Disordered" evidence="1">
    <location>
        <begin position="39"/>
        <end position="73"/>
    </location>
</feature>
<keyword evidence="3" id="KW-1185">Reference proteome</keyword>
<evidence type="ECO:0000313" key="3">
    <source>
        <dbReference type="Proteomes" id="UP001642520"/>
    </source>
</evidence>
<accession>A0ABP1NCD9</accession>
<feature type="region of interest" description="Disordered" evidence="1">
    <location>
        <begin position="125"/>
        <end position="147"/>
    </location>
</feature>
<protein>
    <submittedName>
        <fullName evidence="2">Uncharacterized protein</fullName>
    </submittedName>
</protein>
<organism evidence="2 3">
    <name type="scientific">Xylocopa violacea</name>
    <name type="common">Violet carpenter bee</name>
    <name type="synonym">Apis violacea</name>
    <dbReference type="NCBI Taxonomy" id="135666"/>
    <lineage>
        <taxon>Eukaryota</taxon>
        <taxon>Metazoa</taxon>
        <taxon>Ecdysozoa</taxon>
        <taxon>Arthropoda</taxon>
        <taxon>Hexapoda</taxon>
        <taxon>Insecta</taxon>
        <taxon>Pterygota</taxon>
        <taxon>Neoptera</taxon>
        <taxon>Endopterygota</taxon>
        <taxon>Hymenoptera</taxon>
        <taxon>Apocrita</taxon>
        <taxon>Aculeata</taxon>
        <taxon>Apoidea</taxon>
        <taxon>Anthophila</taxon>
        <taxon>Apidae</taxon>
        <taxon>Xylocopa</taxon>
        <taxon>Xylocopa</taxon>
    </lineage>
</organism>
<reference evidence="2 3" key="1">
    <citation type="submission" date="2024-08" db="EMBL/GenBank/DDBJ databases">
        <authorList>
            <person name="Will J Nash"/>
            <person name="Angela Man"/>
            <person name="Seanna McTaggart"/>
            <person name="Kendall Baker"/>
            <person name="Tom Barker"/>
            <person name="Leah Catchpole"/>
            <person name="Alex Durrant"/>
            <person name="Karim Gharbi"/>
            <person name="Naomi Irish"/>
            <person name="Gemy Kaithakottil"/>
            <person name="Debby Ku"/>
            <person name="Aaliyah Providence"/>
            <person name="Felix Shaw"/>
            <person name="David Swarbreck"/>
            <person name="Chris Watkins"/>
            <person name="Ann M. McCartney"/>
            <person name="Giulio Formenti"/>
            <person name="Alice Mouton"/>
            <person name="Noel Vella"/>
            <person name="Bjorn M von Reumont"/>
            <person name="Adriana Vella"/>
            <person name="Wilfried Haerty"/>
        </authorList>
    </citation>
    <scope>NUCLEOTIDE SEQUENCE [LARGE SCALE GENOMIC DNA]</scope>
</reference>
<dbReference type="EMBL" id="CAXAJV020001288">
    <property type="protein sequence ID" value="CAL7938132.1"/>
    <property type="molecule type" value="Genomic_DNA"/>
</dbReference>
<feature type="compositionally biased region" description="Basic and acidic residues" evidence="1">
    <location>
        <begin position="64"/>
        <end position="73"/>
    </location>
</feature>
<proteinExistence type="predicted"/>
<feature type="compositionally biased region" description="Basic and acidic residues" evidence="1">
    <location>
        <begin position="128"/>
        <end position="147"/>
    </location>
</feature>
<gene>
    <name evidence="2" type="ORF">XYLVIOL_LOCUS3105</name>
</gene>